<dbReference type="GO" id="GO:0016787">
    <property type="term" value="F:hydrolase activity"/>
    <property type="evidence" value="ECO:0007669"/>
    <property type="project" value="UniProtKB-KW"/>
</dbReference>
<evidence type="ECO:0000313" key="2">
    <source>
        <dbReference type="EMBL" id="MPM66157.1"/>
    </source>
</evidence>
<comment type="caution">
    <text evidence="2">The sequence shown here is derived from an EMBL/GenBank/DDBJ whole genome shotgun (WGS) entry which is preliminary data.</text>
</comment>
<dbReference type="AlphaFoldDB" id="A0A645BLP2"/>
<dbReference type="InterPro" id="IPR038726">
    <property type="entry name" value="PDDEXK_AddAB-type"/>
</dbReference>
<dbReference type="EMBL" id="VSSQ01020921">
    <property type="protein sequence ID" value="MPM66157.1"/>
    <property type="molecule type" value="Genomic_DNA"/>
</dbReference>
<keyword evidence="2" id="KW-0378">Hydrolase</keyword>
<name>A0A645BLP2_9ZZZZ</name>
<dbReference type="Pfam" id="PF12705">
    <property type="entry name" value="PDDEXK_1"/>
    <property type="match status" value="1"/>
</dbReference>
<evidence type="ECO:0000259" key="1">
    <source>
        <dbReference type="Pfam" id="PF12705"/>
    </source>
</evidence>
<organism evidence="2">
    <name type="scientific">bioreactor metagenome</name>
    <dbReference type="NCBI Taxonomy" id="1076179"/>
    <lineage>
        <taxon>unclassified sequences</taxon>
        <taxon>metagenomes</taxon>
        <taxon>ecological metagenomes</taxon>
    </lineage>
</organism>
<feature type="domain" description="PD-(D/E)XK endonuclease-like" evidence="1">
    <location>
        <begin position="8"/>
        <end position="234"/>
    </location>
</feature>
<accession>A0A645BLP2</accession>
<keyword evidence="2" id="KW-0347">Helicase</keyword>
<sequence length="269" mass="30073">MDDVARELAESDFVPCAFELEFGGKGKIPAISIHAPEELTVVGKVDRVDGWIRNGKLYLRIIDYKTGKKKFDLAELMKGIGAQMLIYLFELQKNGRAAFEGEAEFEDIVPAGVLYVPARDPILSVPRGASDEDIREKTEKELRRSGLVLNDPQVLEAMEHGCTERPHYLPLRINREGRILDGAADAEQLGHLSVYVEKLLRGVAQEVAIITADPVYHSEQKNACTYCPFAPACNFENRRAGEKWNYVTPVTHEEFWERIGAKEGGDGNV</sequence>
<dbReference type="Gene3D" id="3.90.320.10">
    <property type="match status" value="1"/>
</dbReference>
<keyword evidence="2" id="KW-0547">Nucleotide-binding</keyword>
<dbReference type="GO" id="GO:0004386">
    <property type="term" value="F:helicase activity"/>
    <property type="evidence" value="ECO:0007669"/>
    <property type="project" value="UniProtKB-KW"/>
</dbReference>
<keyword evidence="2" id="KW-0067">ATP-binding</keyword>
<protein>
    <submittedName>
        <fullName evidence="2">ATP-dependent helicase/deoxyribonuclease subunit B</fullName>
        <ecNumber evidence="2">3.1.-.-</ecNumber>
    </submittedName>
</protein>
<dbReference type="EC" id="3.1.-.-" evidence="2"/>
<dbReference type="InterPro" id="IPR011604">
    <property type="entry name" value="PDDEXK-like_dom_sf"/>
</dbReference>
<proteinExistence type="predicted"/>
<reference evidence="2" key="1">
    <citation type="submission" date="2019-08" db="EMBL/GenBank/DDBJ databases">
        <authorList>
            <person name="Kucharzyk K."/>
            <person name="Murdoch R.W."/>
            <person name="Higgins S."/>
            <person name="Loffler F."/>
        </authorList>
    </citation>
    <scope>NUCLEOTIDE SEQUENCE</scope>
</reference>
<gene>
    <name evidence="2" type="primary">addB_17</name>
    <name evidence="2" type="ORF">SDC9_113064</name>
</gene>